<evidence type="ECO:0000259" key="1">
    <source>
        <dbReference type="Pfam" id="PF03372"/>
    </source>
</evidence>
<dbReference type="SUPFAM" id="SSF56219">
    <property type="entry name" value="DNase I-like"/>
    <property type="match status" value="1"/>
</dbReference>
<sequence>MAIPPTNDVLGDQLLLGQAMLKINADVIGVQEVDEKLERSGEISQVRLLAESMGAADWAFAPSVIGTPGFKWRAVNSGDVPIVTNKNSHTNDGAELVGGYGIGIASKVAVKHWDRIDLGRSVIGMPLIIPAEGKDGKQKAKPIYVADEPRVALAATLENGWTVINTHLSFVPFVNLYQLRKIKLWAKKLGKQYGTQVLIIGDLNLPKGIPALGSSWNSLITQNTYPSWGAKIQFDYILSNSLKTDQYEVLDTVATGISDHLPIRVKIS</sequence>
<reference evidence="2" key="1">
    <citation type="submission" date="2020-05" db="EMBL/GenBank/DDBJ databases">
        <authorList>
            <person name="Chiriac C."/>
            <person name="Salcher M."/>
            <person name="Ghai R."/>
            <person name="Kavagutti S V."/>
        </authorList>
    </citation>
    <scope>NUCLEOTIDE SEQUENCE</scope>
</reference>
<dbReference type="EMBL" id="CAEZTK010000052">
    <property type="protein sequence ID" value="CAB4570696.1"/>
    <property type="molecule type" value="Genomic_DNA"/>
</dbReference>
<dbReference type="GO" id="GO:0003824">
    <property type="term" value="F:catalytic activity"/>
    <property type="evidence" value="ECO:0007669"/>
    <property type="project" value="InterPro"/>
</dbReference>
<dbReference type="PANTHER" id="PTHR14859:SF1">
    <property type="entry name" value="PGAP2-INTERACTING PROTEIN"/>
    <property type="match status" value="1"/>
</dbReference>
<accession>A0A6J6E4F7</accession>
<name>A0A6J6E4F7_9ZZZZ</name>
<dbReference type="Gene3D" id="3.60.10.10">
    <property type="entry name" value="Endonuclease/exonuclease/phosphatase"/>
    <property type="match status" value="1"/>
</dbReference>
<organism evidence="2">
    <name type="scientific">freshwater metagenome</name>
    <dbReference type="NCBI Taxonomy" id="449393"/>
    <lineage>
        <taxon>unclassified sequences</taxon>
        <taxon>metagenomes</taxon>
        <taxon>ecological metagenomes</taxon>
    </lineage>
</organism>
<dbReference type="Pfam" id="PF03372">
    <property type="entry name" value="Exo_endo_phos"/>
    <property type="match status" value="1"/>
</dbReference>
<dbReference type="GO" id="GO:0006506">
    <property type="term" value="P:GPI anchor biosynthetic process"/>
    <property type="evidence" value="ECO:0007669"/>
    <property type="project" value="TreeGrafter"/>
</dbReference>
<dbReference type="AlphaFoldDB" id="A0A6J6E4F7"/>
<gene>
    <name evidence="2" type="ORF">UFOPK1643_00755</name>
</gene>
<dbReference type="InterPro" id="IPR051916">
    <property type="entry name" value="GPI-anchor_lipid_remodeler"/>
</dbReference>
<dbReference type="GO" id="GO:0016020">
    <property type="term" value="C:membrane"/>
    <property type="evidence" value="ECO:0007669"/>
    <property type="project" value="GOC"/>
</dbReference>
<proteinExistence type="predicted"/>
<dbReference type="InterPro" id="IPR005135">
    <property type="entry name" value="Endo/exonuclease/phosphatase"/>
</dbReference>
<feature type="domain" description="Endonuclease/exonuclease/phosphatase" evidence="1">
    <location>
        <begin position="16"/>
        <end position="260"/>
    </location>
</feature>
<dbReference type="InterPro" id="IPR036691">
    <property type="entry name" value="Endo/exonu/phosph_ase_sf"/>
</dbReference>
<dbReference type="PANTHER" id="PTHR14859">
    <property type="entry name" value="CALCOFLUOR WHITE HYPERSENSITIVE PROTEIN PRECURSOR"/>
    <property type="match status" value="1"/>
</dbReference>
<evidence type="ECO:0000313" key="2">
    <source>
        <dbReference type="EMBL" id="CAB4570696.1"/>
    </source>
</evidence>
<protein>
    <submittedName>
        <fullName evidence="2">Unannotated protein</fullName>
    </submittedName>
</protein>